<sequence>MHENHTNKKIMAISGAVTQWNEQYLAEINGQIPKPGKVMTPKQQEIQLLNNNK</sequence>
<dbReference type="AlphaFoldDB" id="A0A1W1E3S7"/>
<accession>A0A1W1E3S7</accession>
<dbReference type="EMBL" id="FPHZ01000162">
    <property type="protein sequence ID" value="SFV88579.1"/>
    <property type="molecule type" value="Genomic_DNA"/>
</dbReference>
<protein>
    <submittedName>
        <fullName evidence="1">Uncharacterized protein</fullName>
    </submittedName>
</protein>
<reference evidence="1" key="1">
    <citation type="submission" date="2016-10" db="EMBL/GenBank/DDBJ databases">
        <authorList>
            <person name="de Groot N.N."/>
        </authorList>
    </citation>
    <scope>NUCLEOTIDE SEQUENCE</scope>
</reference>
<proteinExistence type="predicted"/>
<evidence type="ECO:0000313" key="1">
    <source>
        <dbReference type="EMBL" id="SFV88579.1"/>
    </source>
</evidence>
<organism evidence="1">
    <name type="scientific">hydrothermal vent metagenome</name>
    <dbReference type="NCBI Taxonomy" id="652676"/>
    <lineage>
        <taxon>unclassified sequences</taxon>
        <taxon>metagenomes</taxon>
        <taxon>ecological metagenomes</taxon>
    </lineage>
</organism>
<name>A0A1W1E3S7_9ZZZZ</name>
<gene>
    <name evidence="1" type="ORF">MNB_SUP05-SYMBIONT-5-853</name>
</gene>